<keyword evidence="5" id="KW-0472">Membrane</keyword>
<keyword evidence="4" id="KW-0676">Redox-active center</keyword>
<organism evidence="7 8">
    <name type="scientific">Melaminivora alkalimesophila</name>
    <dbReference type="NCBI Taxonomy" id="1165852"/>
    <lineage>
        <taxon>Bacteria</taxon>
        <taxon>Pseudomonadati</taxon>
        <taxon>Pseudomonadota</taxon>
        <taxon>Betaproteobacteria</taxon>
        <taxon>Burkholderiales</taxon>
        <taxon>Comamonadaceae</taxon>
        <taxon>Melaminivora</taxon>
    </lineage>
</organism>
<name>A0A317RFD6_9BURK</name>
<comment type="subcellular location">
    <subcellularLocation>
        <location evidence="1">Cell envelope</location>
    </subcellularLocation>
</comment>
<dbReference type="GO" id="GO:0016853">
    <property type="term" value="F:isomerase activity"/>
    <property type="evidence" value="ECO:0007669"/>
    <property type="project" value="UniProtKB-KW"/>
</dbReference>
<dbReference type="RefSeq" id="WP_019373804.1">
    <property type="nucleotide sequence ID" value="NZ_ALEE01000373.1"/>
</dbReference>
<evidence type="ECO:0000259" key="6">
    <source>
        <dbReference type="PROSITE" id="PS51352"/>
    </source>
</evidence>
<accession>A0A317RFD6</accession>
<feature type="domain" description="Thioredoxin" evidence="6">
    <location>
        <begin position="129"/>
        <end position="271"/>
    </location>
</feature>
<dbReference type="GO" id="GO:0017004">
    <property type="term" value="P:cytochrome complex assembly"/>
    <property type="evidence" value="ECO:0007669"/>
    <property type="project" value="UniProtKB-KW"/>
</dbReference>
<feature type="transmembrane region" description="Helical" evidence="5">
    <location>
        <begin position="46"/>
        <end position="65"/>
    </location>
</feature>
<dbReference type="InterPro" id="IPR013740">
    <property type="entry name" value="Redoxin"/>
</dbReference>
<dbReference type="PANTHER" id="PTHR42852">
    <property type="entry name" value="THIOL:DISULFIDE INTERCHANGE PROTEIN DSBE"/>
    <property type="match status" value="1"/>
</dbReference>
<evidence type="ECO:0000256" key="4">
    <source>
        <dbReference type="ARBA" id="ARBA00023284"/>
    </source>
</evidence>
<evidence type="ECO:0000256" key="5">
    <source>
        <dbReference type="SAM" id="Phobius"/>
    </source>
</evidence>
<evidence type="ECO:0000313" key="7">
    <source>
        <dbReference type="EMBL" id="PWW48924.1"/>
    </source>
</evidence>
<dbReference type="PANTHER" id="PTHR42852:SF6">
    <property type="entry name" value="THIOL:DISULFIDE INTERCHANGE PROTEIN DSBE"/>
    <property type="match status" value="1"/>
</dbReference>
<dbReference type="GO" id="GO:0015036">
    <property type="term" value="F:disulfide oxidoreductase activity"/>
    <property type="evidence" value="ECO:0007669"/>
    <property type="project" value="UniProtKB-ARBA"/>
</dbReference>
<protein>
    <submittedName>
        <fullName evidence="7">Thiol-disulfide isomerase/thioredoxin</fullName>
    </submittedName>
</protein>
<evidence type="ECO:0000256" key="2">
    <source>
        <dbReference type="ARBA" id="ARBA00022748"/>
    </source>
</evidence>
<feature type="transmembrane region" description="Helical" evidence="5">
    <location>
        <begin position="12"/>
        <end position="34"/>
    </location>
</feature>
<dbReference type="GO" id="GO:0030313">
    <property type="term" value="C:cell envelope"/>
    <property type="evidence" value="ECO:0007669"/>
    <property type="project" value="UniProtKB-SubCell"/>
</dbReference>
<dbReference type="Gene3D" id="3.40.30.10">
    <property type="entry name" value="Glutaredoxin"/>
    <property type="match status" value="1"/>
</dbReference>
<dbReference type="Pfam" id="PF08534">
    <property type="entry name" value="Redoxin"/>
    <property type="match status" value="1"/>
</dbReference>
<dbReference type="OrthoDB" id="9811352at2"/>
<keyword evidence="5" id="KW-0812">Transmembrane</keyword>
<dbReference type="InterPro" id="IPR036249">
    <property type="entry name" value="Thioredoxin-like_sf"/>
</dbReference>
<comment type="caution">
    <text evidence="7">The sequence shown here is derived from an EMBL/GenBank/DDBJ whole genome shotgun (WGS) entry which is preliminary data.</text>
</comment>
<dbReference type="AlphaFoldDB" id="A0A317RFD6"/>
<feature type="transmembrane region" description="Helical" evidence="5">
    <location>
        <begin position="111"/>
        <end position="132"/>
    </location>
</feature>
<dbReference type="InterPro" id="IPR050553">
    <property type="entry name" value="Thioredoxin_ResA/DsbE_sf"/>
</dbReference>
<evidence type="ECO:0000256" key="3">
    <source>
        <dbReference type="ARBA" id="ARBA00023157"/>
    </source>
</evidence>
<sequence>MPSQVLQLGPLVLPWAAVIAFCAWLAGSMAYDRLSVRQGLAVGRHAWALALLAFAAARLGFVLQYLPQYLQAPLSVIDIRDGGWAPAWGLAAAAVGGLVLWWRRSAWRRPVAAGLAAGAAAWLAGTGLWWALQPAAPAGLPPWQGVALDARTVHLPSALGRPVVINLWASWCPPCRREMPVLLRAYEAHRDVLFLWVNQGEAPELAARFAASWRLPATKVVLDTNAQLGNLLGHKALPTTLFYNAQGQLVAVRSGELSEATLAQHLERIRQPDRR</sequence>
<dbReference type="SUPFAM" id="SSF52833">
    <property type="entry name" value="Thioredoxin-like"/>
    <property type="match status" value="1"/>
</dbReference>
<gene>
    <name evidence="7" type="ORF">DFR36_101435</name>
</gene>
<keyword evidence="2" id="KW-0201">Cytochrome c-type biogenesis</keyword>
<dbReference type="Proteomes" id="UP000246483">
    <property type="component" value="Unassembled WGS sequence"/>
</dbReference>
<keyword evidence="3" id="KW-1015">Disulfide bond</keyword>
<feature type="transmembrane region" description="Helical" evidence="5">
    <location>
        <begin position="85"/>
        <end position="102"/>
    </location>
</feature>
<keyword evidence="7" id="KW-0413">Isomerase</keyword>
<evidence type="ECO:0000313" key="8">
    <source>
        <dbReference type="Proteomes" id="UP000246483"/>
    </source>
</evidence>
<dbReference type="EMBL" id="QGUB01000001">
    <property type="protein sequence ID" value="PWW48924.1"/>
    <property type="molecule type" value="Genomic_DNA"/>
</dbReference>
<dbReference type="PROSITE" id="PS00194">
    <property type="entry name" value="THIOREDOXIN_1"/>
    <property type="match status" value="1"/>
</dbReference>
<dbReference type="InterPro" id="IPR013766">
    <property type="entry name" value="Thioredoxin_domain"/>
</dbReference>
<dbReference type="InterPro" id="IPR017937">
    <property type="entry name" value="Thioredoxin_CS"/>
</dbReference>
<keyword evidence="8" id="KW-1185">Reference proteome</keyword>
<reference evidence="7 8" key="1">
    <citation type="submission" date="2018-05" db="EMBL/GenBank/DDBJ databases">
        <title>Genomic Encyclopedia of Type Strains, Phase IV (KMG-IV): sequencing the most valuable type-strain genomes for metagenomic binning, comparative biology and taxonomic classification.</title>
        <authorList>
            <person name="Goeker M."/>
        </authorList>
    </citation>
    <scope>NUCLEOTIDE SEQUENCE [LARGE SCALE GENOMIC DNA]</scope>
    <source>
        <strain evidence="7 8">DSM 26006</strain>
    </source>
</reference>
<dbReference type="CDD" id="cd02966">
    <property type="entry name" value="TlpA_like_family"/>
    <property type="match status" value="1"/>
</dbReference>
<evidence type="ECO:0000256" key="1">
    <source>
        <dbReference type="ARBA" id="ARBA00004196"/>
    </source>
</evidence>
<dbReference type="PROSITE" id="PS51352">
    <property type="entry name" value="THIOREDOXIN_2"/>
    <property type="match status" value="1"/>
</dbReference>
<proteinExistence type="predicted"/>
<keyword evidence="5" id="KW-1133">Transmembrane helix</keyword>